<dbReference type="Pfam" id="PF01479">
    <property type="entry name" value="S4"/>
    <property type="match status" value="1"/>
</dbReference>
<dbReference type="CDD" id="cd00165">
    <property type="entry name" value="S4"/>
    <property type="match status" value="1"/>
</dbReference>
<sequence length="123" mass="13588">MSPALASAAKTINVDDVDDWIVVKDDRSIEKGWGFSLFGKENEATFESAKRKRVDKMLIKHGYAKTRSDVDDMIKDGRVCVGGAPVERESRVLLSALTVDGKAFVPVKRRAGTLDDDDDDDNE</sequence>
<gene>
    <name evidence="3" type="ORF">OSTLU_30752</name>
</gene>
<feature type="domain" description="RNA-binding S4" evidence="2">
    <location>
        <begin position="52"/>
        <end position="110"/>
    </location>
</feature>
<dbReference type="InterPro" id="IPR002942">
    <property type="entry name" value="S4_RNA-bd"/>
</dbReference>
<name>A4RUV2_OSTLU</name>
<keyword evidence="4" id="KW-1185">Reference proteome</keyword>
<dbReference type="RefSeq" id="XP_001417024.1">
    <property type="nucleotide sequence ID" value="XM_001416987.1"/>
</dbReference>
<dbReference type="SMART" id="SM00363">
    <property type="entry name" value="S4"/>
    <property type="match status" value="1"/>
</dbReference>
<protein>
    <recommendedName>
        <fullName evidence="2">RNA-binding S4 domain-containing protein</fullName>
    </recommendedName>
</protein>
<proteinExistence type="predicted"/>
<dbReference type="EMBL" id="CP000583">
    <property type="protein sequence ID" value="ABO95317.1"/>
    <property type="molecule type" value="Genomic_DNA"/>
</dbReference>
<dbReference type="KEGG" id="olu:OSTLU_30752"/>
<dbReference type="AlphaFoldDB" id="A4RUV2"/>
<dbReference type="Gene3D" id="3.10.290.10">
    <property type="entry name" value="RNA-binding S4 domain"/>
    <property type="match status" value="1"/>
</dbReference>
<organism evidence="3 4">
    <name type="scientific">Ostreococcus lucimarinus (strain CCE9901)</name>
    <dbReference type="NCBI Taxonomy" id="436017"/>
    <lineage>
        <taxon>Eukaryota</taxon>
        <taxon>Viridiplantae</taxon>
        <taxon>Chlorophyta</taxon>
        <taxon>Mamiellophyceae</taxon>
        <taxon>Mamiellales</taxon>
        <taxon>Bathycoccaceae</taxon>
        <taxon>Ostreococcus</taxon>
    </lineage>
</organism>
<dbReference type="PROSITE" id="PS50889">
    <property type="entry name" value="S4"/>
    <property type="match status" value="1"/>
</dbReference>
<accession>A4RUV2</accession>
<dbReference type="HOGENOM" id="CLU_2019088_0_0_1"/>
<dbReference type="InterPro" id="IPR036986">
    <property type="entry name" value="S4_RNA-bd_sf"/>
</dbReference>
<dbReference type="GO" id="GO:0003723">
    <property type="term" value="F:RNA binding"/>
    <property type="evidence" value="ECO:0007669"/>
    <property type="project" value="UniProtKB-KW"/>
</dbReference>
<evidence type="ECO:0000313" key="4">
    <source>
        <dbReference type="Proteomes" id="UP000001568"/>
    </source>
</evidence>
<evidence type="ECO:0000313" key="3">
    <source>
        <dbReference type="EMBL" id="ABO95317.1"/>
    </source>
</evidence>
<dbReference type="Gramene" id="ABO95317">
    <property type="protein sequence ID" value="ABO95317"/>
    <property type="gene ID" value="OSTLU_30752"/>
</dbReference>
<dbReference type="SUPFAM" id="SSF55174">
    <property type="entry name" value="Alpha-L RNA-binding motif"/>
    <property type="match status" value="1"/>
</dbReference>
<dbReference type="GeneID" id="5000928"/>
<reference evidence="3 4" key="1">
    <citation type="journal article" date="2007" name="Proc. Natl. Acad. Sci. U.S.A.">
        <title>The tiny eukaryote Ostreococcus provides genomic insights into the paradox of plankton speciation.</title>
        <authorList>
            <person name="Palenik B."/>
            <person name="Grimwood J."/>
            <person name="Aerts A."/>
            <person name="Rouze P."/>
            <person name="Salamov A."/>
            <person name="Putnam N."/>
            <person name="Dupont C."/>
            <person name="Jorgensen R."/>
            <person name="Derelle E."/>
            <person name="Rombauts S."/>
            <person name="Zhou K."/>
            <person name="Otillar R."/>
            <person name="Merchant S.S."/>
            <person name="Podell S."/>
            <person name="Gaasterland T."/>
            <person name="Napoli C."/>
            <person name="Gendler K."/>
            <person name="Manuell A."/>
            <person name="Tai V."/>
            <person name="Vallon O."/>
            <person name="Piganeau G."/>
            <person name="Jancek S."/>
            <person name="Heijde M."/>
            <person name="Jabbari K."/>
            <person name="Bowler C."/>
            <person name="Lohr M."/>
            <person name="Robbens S."/>
            <person name="Werner G."/>
            <person name="Dubchak I."/>
            <person name="Pazour G.J."/>
            <person name="Ren Q."/>
            <person name="Paulsen I."/>
            <person name="Delwiche C."/>
            <person name="Schmutz J."/>
            <person name="Rokhsar D."/>
            <person name="Van de Peer Y."/>
            <person name="Moreau H."/>
            <person name="Grigoriev I.V."/>
        </authorList>
    </citation>
    <scope>NUCLEOTIDE SEQUENCE [LARGE SCALE GENOMIC DNA]</scope>
    <source>
        <strain evidence="3 4">CCE9901</strain>
    </source>
</reference>
<keyword evidence="1" id="KW-0694">RNA-binding</keyword>
<evidence type="ECO:0000256" key="1">
    <source>
        <dbReference type="PROSITE-ProRule" id="PRU00182"/>
    </source>
</evidence>
<evidence type="ECO:0000259" key="2">
    <source>
        <dbReference type="SMART" id="SM00363"/>
    </source>
</evidence>
<dbReference type="Proteomes" id="UP000001568">
    <property type="component" value="Chromosome 3"/>
</dbReference>